<evidence type="ECO:0000259" key="9">
    <source>
        <dbReference type="Pfam" id="PF10141"/>
    </source>
</evidence>
<feature type="domain" description="RecJ OB" evidence="10">
    <location>
        <begin position="459"/>
        <end position="565"/>
    </location>
</feature>
<evidence type="ECO:0000259" key="7">
    <source>
        <dbReference type="Pfam" id="PF01368"/>
    </source>
</evidence>
<dbReference type="InterPro" id="IPR041122">
    <property type="entry name" value="RecJ_OB"/>
</dbReference>
<comment type="caution">
    <text evidence="11">The sequence shown here is derived from an EMBL/GenBank/DDBJ whole genome shotgun (WGS) entry which is preliminary data.</text>
</comment>
<dbReference type="InterPro" id="IPR018779">
    <property type="entry name" value="RecJ_C"/>
</dbReference>
<evidence type="ECO:0000256" key="1">
    <source>
        <dbReference type="ARBA" id="ARBA00005915"/>
    </source>
</evidence>
<dbReference type="InterPro" id="IPR051673">
    <property type="entry name" value="SSDNA_exonuclease_RecJ"/>
</dbReference>
<dbReference type="Gene3D" id="3.90.1640.30">
    <property type="match status" value="1"/>
</dbReference>
<keyword evidence="5 11" id="KW-0269">Exonuclease</keyword>
<feature type="domain" description="Single-stranded-DNA-specific exonuclease RecJ C-terminal" evidence="9">
    <location>
        <begin position="653"/>
        <end position="819"/>
    </location>
</feature>
<dbReference type="EMBL" id="RBZM01000005">
    <property type="protein sequence ID" value="RKP54274.1"/>
    <property type="molecule type" value="Genomic_DNA"/>
</dbReference>
<dbReference type="PANTHER" id="PTHR30255:SF2">
    <property type="entry name" value="SINGLE-STRANDED-DNA-SPECIFIC EXONUCLEASE RECJ"/>
    <property type="match status" value="1"/>
</dbReference>
<feature type="coiled-coil region" evidence="6">
    <location>
        <begin position="300"/>
        <end position="327"/>
    </location>
</feature>
<evidence type="ECO:0000313" key="11">
    <source>
        <dbReference type="EMBL" id="RKP54274.1"/>
    </source>
</evidence>
<feature type="domain" description="DDH" evidence="7">
    <location>
        <begin position="82"/>
        <end position="226"/>
    </location>
</feature>
<dbReference type="GO" id="GO:0003676">
    <property type="term" value="F:nucleic acid binding"/>
    <property type="evidence" value="ECO:0007669"/>
    <property type="project" value="InterPro"/>
</dbReference>
<dbReference type="GO" id="GO:0006310">
    <property type="term" value="P:DNA recombination"/>
    <property type="evidence" value="ECO:0007669"/>
    <property type="project" value="InterPro"/>
</dbReference>
<evidence type="ECO:0000313" key="12">
    <source>
        <dbReference type="Proteomes" id="UP000282076"/>
    </source>
</evidence>
<dbReference type="InterPro" id="IPR038763">
    <property type="entry name" value="DHH_sf"/>
</dbReference>
<dbReference type="OrthoDB" id="9809852at2"/>
<dbReference type="GO" id="GO:0006281">
    <property type="term" value="P:DNA repair"/>
    <property type="evidence" value="ECO:0007669"/>
    <property type="project" value="InterPro"/>
</dbReference>
<dbReference type="Pfam" id="PF01368">
    <property type="entry name" value="DHH"/>
    <property type="match status" value="1"/>
</dbReference>
<evidence type="ECO:0000256" key="2">
    <source>
        <dbReference type="ARBA" id="ARBA00019841"/>
    </source>
</evidence>
<reference evidence="11 12" key="1">
    <citation type="submission" date="2018-10" db="EMBL/GenBank/DDBJ databases">
        <title>Cohnella sp. M2MS4P-1, whole genome shotgun sequence.</title>
        <authorList>
            <person name="Tuo L."/>
        </authorList>
    </citation>
    <scope>NUCLEOTIDE SEQUENCE [LARGE SCALE GENOMIC DNA]</scope>
    <source>
        <strain evidence="11 12">M2MS4P-1</strain>
    </source>
</reference>
<evidence type="ECO:0000256" key="5">
    <source>
        <dbReference type="ARBA" id="ARBA00022839"/>
    </source>
</evidence>
<dbReference type="Pfam" id="PF17768">
    <property type="entry name" value="RecJ_OB"/>
    <property type="match status" value="1"/>
</dbReference>
<dbReference type="InterPro" id="IPR003156">
    <property type="entry name" value="DHHA1_dom"/>
</dbReference>
<keyword evidence="6" id="KW-0175">Coiled coil</keyword>
<dbReference type="SUPFAM" id="SSF64182">
    <property type="entry name" value="DHH phosphoesterases"/>
    <property type="match status" value="1"/>
</dbReference>
<evidence type="ECO:0000259" key="8">
    <source>
        <dbReference type="Pfam" id="PF02272"/>
    </source>
</evidence>
<evidence type="ECO:0000259" key="10">
    <source>
        <dbReference type="Pfam" id="PF17768"/>
    </source>
</evidence>
<dbReference type="PANTHER" id="PTHR30255">
    <property type="entry name" value="SINGLE-STRANDED-DNA-SPECIFIC EXONUCLEASE RECJ"/>
    <property type="match status" value="1"/>
</dbReference>
<dbReference type="Pfam" id="PF10141">
    <property type="entry name" value="ssDNA-exonuc_C"/>
    <property type="match status" value="1"/>
</dbReference>
<evidence type="ECO:0000256" key="3">
    <source>
        <dbReference type="ARBA" id="ARBA00022722"/>
    </source>
</evidence>
<dbReference type="InterPro" id="IPR004610">
    <property type="entry name" value="RecJ"/>
</dbReference>
<accession>A0A494XX39</accession>
<evidence type="ECO:0000256" key="4">
    <source>
        <dbReference type="ARBA" id="ARBA00022801"/>
    </source>
</evidence>
<protein>
    <recommendedName>
        <fullName evidence="2">Single-stranded-DNA-specific exonuclease RecJ</fullName>
    </recommendedName>
</protein>
<keyword evidence="3" id="KW-0540">Nuclease</keyword>
<sequence length="828" mass="90650">MLKSKYRWDLPKLDAAEVAELSAGLKVDRLVAGVLAGRGWKLSRETSDFLHPGEDQLLDPYGMKGMSAATERISRAIRAGERIRVYGDYDADGVTSTALMIRLLTELGAIFDTYIPHRSREGYGLNIPAIDLASQAGVKLIVTVDNGISAVEQIAYAASIGIDVVVTDHHEPPEKLPDAVALVNPKQKDCPYPFKGLCGAGVVFKLAHAMLGRPVLEYADLAAIGTIADLMPLVGENRIIARLGLEQMRRLPIPGIRALSKVASVKHEEMSSGRVGFSLAPRLNAGGRLEHADTAVRLLAAADIEEAERLAEQLDRLNVERQELVEITTAEADELWQDQLSSQGAGRGRNVIVLAKAGWNAGIAGLVASKLVERYYRPAIVLATDAATGLCKGSARSIDGFDLHAALTDCADLLDHFGGHQAAAGMTLSVNLVESLAERLHEIAGQRISEEDWQPKRRVDLMIAMREATIGAVDQLASMEPFGNGNPTPRVVMRDVVIRESRTMGKEGAHLRVTVEQDGRSIDAVAFGMGNHRERLEPGIRIDVLGELSVNEWNGNRKVQLMLQDYRSEHLFVHDRRGERDLWSALDSDLRETTVAGSVVCCASPSVYAEAVGMYGHRGAIVCLYQDLNKKDAQTARSDLEAEPGDLTQMAATSERGVQAMEGIRHLILAGLPQDAEHVRSLRRRIAGNIDLERITVFSAGQGSRLASERASRVEAFPDRKQFGEVYALCRKKGSWLESPDGFQLETAQKTGWPLATIRMMHEVFIELGFILADGASRKIVAEPPRRELDVSPRYRRAREVAEGQNLAVMTSEQLERWLRDGHAGMPL</sequence>
<dbReference type="AlphaFoldDB" id="A0A494XX39"/>
<dbReference type="Pfam" id="PF02272">
    <property type="entry name" value="DHHA1"/>
    <property type="match status" value="1"/>
</dbReference>
<organism evidence="11 12">
    <name type="scientific">Cohnella endophytica</name>
    <dbReference type="NCBI Taxonomy" id="2419778"/>
    <lineage>
        <taxon>Bacteria</taxon>
        <taxon>Bacillati</taxon>
        <taxon>Bacillota</taxon>
        <taxon>Bacilli</taxon>
        <taxon>Bacillales</taxon>
        <taxon>Paenibacillaceae</taxon>
        <taxon>Cohnella</taxon>
    </lineage>
</organism>
<name>A0A494XX39_9BACL</name>
<gene>
    <name evidence="11" type="primary">recJ</name>
    <name evidence="11" type="ORF">D7Z26_12975</name>
</gene>
<dbReference type="RefSeq" id="WP_120977380.1">
    <property type="nucleotide sequence ID" value="NZ_RBZM01000005.1"/>
</dbReference>
<evidence type="ECO:0000256" key="6">
    <source>
        <dbReference type="SAM" id="Coils"/>
    </source>
</evidence>
<dbReference type="Gene3D" id="2.40.50.460">
    <property type="match status" value="1"/>
</dbReference>
<dbReference type="NCBIfam" id="TIGR00644">
    <property type="entry name" value="recJ"/>
    <property type="match status" value="1"/>
</dbReference>
<dbReference type="Proteomes" id="UP000282076">
    <property type="component" value="Unassembled WGS sequence"/>
</dbReference>
<comment type="similarity">
    <text evidence="1">Belongs to the RecJ family.</text>
</comment>
<feature type="domain" description="DHHA1" evidence="8">
    <location>
        <begin position="350"/>
        <end position="444"/>
    </location>
</feature>
<keyword evidence="12" id="KW-1185">Reference proteome</keyword>
<dbReference type="InterPro" id="IPR001667">
    <property type="entry name" value="DDH_dom"/>
</dbReference>
<keyword evidence="4" id="KW-0378">Hydrolase</keyword>
<dbReference type="GO" id="GO:0008409">
    <property type="term" value="F:5'-3' exonuclease activity"/>
    <property type="evidence" value="ECO:0007669"/>
    <property type="project" value="InterPro"/>
</dbReference>
<proteinExistence type="inferred from homology"/>